<protein>
    <submittedName>
        <fullName evidence="2">Uncharacterized protein</fullName>
    </submittedName>
</protein>
<dbReference type="Proteomes" id="UP000762676">
    <property type="component" value="Unassembled WGS sequence"/>
</dbReference>
<name>A0AAV4EMF1_9GAST</name>
<organism evidence="2 3">
    <name type="scientific">Elysia marginata</name>
    <dbReference type="NCBI Taxonomy" id="1093978"/>
    <lineage>
        <taxon>Eukaryota</taxon>
        <taxon>Metazoa</taxon>
        <taxon>Spiralia</taxon>
        <taxon>Lophotrochozoa</taxon>
        <taxon>Mollusca</taxon>
        <taxon>Gastropoda</taxon>
        <taxon>Heterobranchia</taxon>
        <taxon>Euthyneura</taxon>
        <taxon>Panpulmonata</taxon>
        <taxon>Sacoglossa</taxon>
        <taxon>Placobranchoidea</taxon>
        <taxon>Plakobranchidae</taxon>
        <taxon>Elysia</taxon>
    </lineage>
</organism>
<evidence type="ECO:0000313" key="2">
    <source>
        <dbReference type="EMBL" id="GFR61623.1"/>
    </source>
</evidence>
<evidence type="ECO:0000313" key="3">
    <source>
        <dbReference type="Proteomes" id="UP000762676"/>
    </source>
</evidence>
<dbReference type="PROSITE" id="PS51257">
    <property type="entry name" value="PROKAR_LIPOPROTEIN"/>
    <property type="match status" value="1"/>
</dbReference>
<accession>A0AAV4EMF1</accession>
<reference evidence="2 3" key="1">
    <citation type="journal article" date="2021" name="Elife">
        <title>Chloroplast acquisition without the gene transfer in kleptoplastic sea slugs, Plakobranchus ocellatus.</title>
        <authorList>
            <person name="Maeda T."/>
            <person name="Takahashi S."/>
            <person name="Yoshida T."/>
            <person name="Shimamura S."/>
            <person name="Takaki Y."/>
            <person name="Nagai Y."/>
            <person name="Toyoda A."/>
            <person name="Suzuki Y."/>
            <person name="Arimoto A."/>
            <person name="Ishii H."/>
            <person name="Satoh N."/>
            <person name="Nishiyama T."/>
            <person name="Hasebe M."/>
            <person name="Maruyama T."/>
            <person name="Minagawa J."/>
            <person name="Obokata J."/>
            <person name="Shigenobu S."/>
        </authorList>
    </citation>
    <scope>NUCLEOTIDE SEQUENCE [LARGE SCALE GENOMIC DNA]</scope>
</reference>
<sequence>MKKQLQLEAESAALCILFISCLMLFCLWYLRGFHNRNTKYREVTFHDTSHILTVEEVLFRKRHYLPMFNQDDGFEEVFVRDWGNDP</sequence>
<feature type="transmembrane region" description="Helical" evidence="1">
    <location>
        <begin position="12"/>
        <end position="30"/>
    </location>
</feature>
<proteinExistence type="predicted"/>
<keyword evidence="1" id="KW-0472">Membrane</keyword>
<comment type="caution">
    <text evidence="2">The sequence shown here is derived from an EMBL/GenBank/DDBJ whole genome shotgun (WGS) entry which is preliminary data.</text>
</comment>
<keyword evidence="1" id="KW-1133">Transmembrane helix</keyword>
<keyword evidence="1" id="KW-0812">Transmembrane</keyword>
<dbReference type="EMBL" id="BMAT01007294">
    <property type="protein sequence ID" value="GFR61623.1"/>
    <property type="molecule type" value="Genomic_DNA"/>
</dbReference>
<evidence type="ECO:0000256" key="1">
    <source>
        <dbReference type="SAM" id="Phobius"/>
    </source>
</evidence>
<dbReference type="AlphaFoldDB" id="A0AAV4EMF1"/>
<keyword evidence="3" id="KW-1185">Reference proteome</keyword>
<gene>
    <name evidence="2" type="ORF">ElyMa_003561800</name>
</gene>